<keyword evidence="3" id="KW-1185">Reference proteome</keyword>
<comment type="caution">
    <text evidence="2">The sequence shown here is derived from an EMBL/GenBank/DDBJ whole genome shotgun (WGS) entry which is preliminary data.</text>
</comment>
<protein>
    <submittedName>
        <fullName evidence="2">Uncharacterized protein</fullName>
    </submittedName>
</protein>
<dbReference type="AlphaFoldDB" id="A0A6V7RPA7"/>
<dbReference type="EMBL" id="CAJEWE010000011">
    <property type="protein sequence ID" value="CAD2079476.1"/>
    <property type="molecule type" value="Genomic_DNA"/>
</dbReference>
<keyword evidence="1" id="KW-0812">Transmembrane</keyword>
<evidence type="ECO:0000313" key="3">
    <source>
        <dbReference type="Proteomes" id="UP000521032"/>
    </source>
</evidence>
<organism evidence="2 3">
    <name type="scientific">Phocicoccus schoeneichii</name>
    <dbReference type="NCBI Taxonomy" id="1812261"/>
    <lineage>
        <taxon>Bacteria</taxon>
        <taxon>Bacillati</taxon>
        <taxon>Bacillota</taxon>
        <taxon>Bacilli</taxon>
        <taxon>Bacillales</taxon>
        <taxon>Salinicoccaceae</taxon>
        <taxon>Phocicoccus</taxon>
    </lineage>
</organism>
<dbReference type="RefSeq" id="WP_186088448.1">
    <property type="nucleotide sequence ID" value="NZ_BMDB01000004.1"/>
</dbReference>
<feature type="transmembrane region" description="Helical" evidence="1">
    <location>
        <begin position="68"/>
        <end position="90"/>
    </location>
</feature>
<name>A0A6V7RPA7_9BACL</name>
<dbReference type="Proteomes" id="UP000521032">
    <property type="component" value="Unassembled WGS sequence"/>
</dbReference>
<feature type="transmembrane region" description="Helical" evidence="1">
    <location>
        <begin position="7"/>
        <end position="26"/>
    </location>
</feature>
<proteinExistence type="predicted"/>
<evidence type="ECO:0000256" key="1">
    <source>
        <dbReference type="SAM" id="Phobius"/>
    </source>
</evidence>
<accession>A0A6V7RPA7</accession>
<keyword evidence="1" id="KW-1133">Transmembrane helix</keyword>
<sequence length="91" mass="10149">MERFLKYTSSFLLGALGGFGLLWLMLKIDLNEQTVLGGAILSIAGAIFLGLAQFFIKKVIVPKDDPYPGVYFAIFVTPLFLIFFGALFLYF</sequence>
<gene>
    <name evidence="2" type="ORF">JEOSCH030_01643</name>
</gene>
<feature type="transmembrane region" description="Helical" evidence="1">
    <location>
        <begin position="38"/>
        <end position="56"/>
    </location>
</feature>
<keyword evidence="1" id="KW-0472">Membrane</keyword>
<evidence type="ECO:0000313" key="2">
    <source>
        <dbReference type="EMBL" id="CAD2079476.1"/>
    </source>
</evidence>
<reference evidence="2 3" key="1">
    <citation type="submission" date="2020-07" db="EMBL/GenBank/DDBJ databases">
        <authorList>
            <person name="Criscuolo A."/>
        </authorList>
    </citation>
    <scope>NUCLEOTIDE SEQUENCE [LARGE SCALE GENOMIC DNA]</scope>
    <source>
        <strain evidence="3">CIP 111030</strain>
    </source>
</reference>